<dbReference type="PANTHER" id="PTHR22748:SF4">
    <property type="entry name" value="DNA-(APURINIC OR APYRIMIDINIC SITE) ENDONUCLEASE 2"/>
    <property type="match status" value="1"/>
</dbReference>
<comment type="similarity">
    <text evidence="2">Belongs to the DNA repair enzymes AP/ExoA family.</text>
</comment>
<feature type="binding site" evidence="7">
    <location>
        <position position="149"/>
    </location>
    <ligand>
        <name>Mg(2+)</name>
        <dbReference type="ChEBI" id="CHEBI:18420"/>
        <label>1</label>
    </ligand>
</feature>
<dbReference type="Pfam" id="PF03372">
    <property type="entry name" value="Exo_endo_phos"/>
    <property type="match status" value="1"/>
</dbReference>
<dbReference type="AlphaFoldDB" id="A0A6M2D6I2"/>
<evidence type="ECO:0000313" key="10">
    <source>
        <dbReference type="EMBL" id="NOV40777.1"/>
    </source>
</evidence>
<dbReference type="GO" id="GO:0003906">
    <property type="term" value="F:DNA-(apurinic or apyrimidinic site) endonuclease activity"/>
    <property type="evidence" value="ECO:0007669"/>
    <property type="project" value="TreeGrafter"/>
</dbReference>
<feature type="domain" description="Endonuclease/exonuclease/phosphatase" evidence="9">
    <location>
        <begin position="12"/>
        <end position="232"/>
    </location>
</feature>
<name>A0A6M2D6I2_RHIMP</name>
<dbReference type="GO" id="GO:0008311">
    <property type="term" value="F:double-stranded DNA 3'-5' DNA exonuclease activity"/>
    <property type="evidence" value="ECO:0007669"/>
    <property type="project" value="UniProtKB-EC"/>
</dbReference>
<feature type="site" description="Transition state stabilizer" evidence="8">
    <location>
        <position position="151"/>
    </location>
</feature>
<dbReference type="GO" id="GO:0008081">
    <property type="term" value="F:phosphoric diester hydrolase activity"/>
    <property type="evidence" value="ECO:0007669"/>
    <property type="project" value="TreeGrafter"/>
</dbReference>
<dbReference type="CDD" id="cd09076">
    <property type="entry name" value="L1-EN"/>
    <property type="match status" value="1"/>
</dbReference>
<evidence type="ECO:0000256" key="1">
    <source>
        <dbReference type="ARBA" id="ARBA00000493"/>
    </source>
</evidence>
<dbReference type="InterPro" id="IPR004808">
    <property type="entry name" value="AP_endonuc_1"/>
</dbReference>
<dbReference type="EMBL" id="GHWJ01008040">
    <property type="protein sequence ID" value="NOV40777.1"/>
    <property type="molecule type" value="Transcribed_RNA"/>
</dbReference>
<evidence type="ECO:0000259" key="9">
    <source>
        <dbReference type="Pfam" id="PF03372"/>
    </source>
</evidence>
<dbReference type="EC" id="3.1.11.2" evidence="3"/>
<evidence type="ECO:0000256" key="7">
    <source>
        <dbReference type="PIRSR" id="PIRSR604808-2"/>
    </source>
</evidence>
<feature type="binding site" evidence="7">
    <location>
        <position position="44"/>
    </location>
    <ligand>
        <name>Mg(2+)</name>
        <dbReference type="ChEBI" id="CHEBI:18420"/>
        <label>1</label>
    </ligand>
</feature>
<dbReference type="InterPro" id="IPR005135">
    <property type="entry name" value="Endo/exonuclease/phosphatase"/>
</dbReference>
<evidence type="ECO:0000256" key="5">
    <source>
        <dbReference type="ARBA" id="ARBA00022801"/>
    </source>
</evidence>
<keyword evidence="4 7" id="KW-0479">Metal-binding</keyword>
<evidence type="ECO:0000256" key="2">
    <source>
        <dbReference type="ARBA" id="ARBA00007092"/>
    </source>
</evidence>
<comment type="cofactor">
    <cofactor evidence="7">
        <name>Mg(2+)</name>
        <dbReference type="ChEBI" id="CHEBI:18420"/>
    </cofactor>
    <cofactor evidence="7">
        <name>Mn(2+)</name>
        <dbReference type="ChEBI" id="CHEBI:29035"/>
    </cofactor>
    <text evidence="7">Probably binds two magnesium or manganese ions per subunit.</text>
</comment>
<proteinExistence type="inferred from homology"/>
<organism evidence="10">
    <name type="scientific">Rhipicephalus microplus</name>
    <name type="common">Cattle tick</name>
    <name type="synonym">Boophilus microplus</name>
    <dbReference type="NCBI Taxonomy" id="6941"/>
    <lineage>
        <taxon>Eukaryota</taxon>
        <taxon>Metazoa</taxon>
        <taxon>Ecdysozoa</taxon>
        <taxon>Arthropoda</taxon>
        <taxon>Chelicerata</taxon>
        <taxon>Arachnida</taxon>
        <taxon>Acari</taxon>
        <taxon>Parasitiformes</taxon>
        <taxon>Ixodida</taxon>
        <taxon>Ixodoidea</taxon>
        <taxon>Ixodidae</taxon>
        <taxon>Rhipicephalinae</taxon>
        <taxon>Rhipicephalus</taxon>
        <taxon>Boophilus</taxon>
    </lineage>
</organism>
<feature type="binding site" evidence="7">
    <location>
        <position position="15"/>
    </location>
    <ligand>
        <name>Mg(2+)</name>
        <dbReference type="ChEBI" id="CHEBI:18420"/>
        <label>1</label>
    </ligand>
</feature>
<dbReference type="Gene3D" id="3.60.10.10">
    <property type="entry name" value="Endonuclease/exonuclease/phosphatase"/>
    <property type="match status" value="1"/>
</dbReference>
<comment type="catalytic activity">
    <reaction evidence="1">
        <text>Exonucleolytic cleavage in the 3'- to 5'-direction to yield nucleoside 5'-phosphates.</text>
        <dbReference type="EC" id="3.1.11.2"/>
    </reaction>
</comment>
<keyword evidence="6 7" id="KW-0460">Magnesium</keyword>
<keyword evidence="7" id="KW-0464">Manganese</keyword>
<feature type="binding site" evidence="7">
    <location>
        <position position="151"/>
    </location>
    <ligand>
        <name>Mg(2+)</name>
        <dbReference type="ChEBI" id="CHEBI:18420"/>
        <label>1</label>
    </ligand>
</feature>
<dbReference type="InterPro" id="IPR036691">
    <property type="entry name" value="Endo/exonu/phosph_ase_sf"/>
</dbReference>
<evidence type="ECO:0000256" key="8">
    <source>
        <dbReference type="PIRSR" id="PIRSR604808-3"/>
    </source>
</evidence>
<dbReference type="PANTHER" id="PTHR22748">
    <property type="entry name" value="AP ENDONUCLEASE"/>
    <property type="match status" value="1"/>
</dbReference>
<dbReference type="GO" id="GO:0046872">
    <property type="term" value="F:metal ion binding"/>
    <property type="evidence" value="ECO:0007669"/>
    <property type="project" value="UniProtKB-KW"/>
</dbReference>
<accession>A0A6M2D6I2</accession>
<dbReference type="SUPFAM" id="SSF56219">
    <property type="entry name" value="DNase I-like"/>
    <property type="match status" value="1"/>
</dbReference>
<dbReference type="GO" id="GO:0006284">
    <property type="term" value="P:base-excision repair"/>
    <property type="evidence" value="ECO:0007669"/>
    <property type="project" value="TreeGrafter"/>
</dbReference>
<dbReference type="GO" id="GO:0005634">
    <property type="term" value="C:nucleus"/>
    <property type="evidence" value="ECO:0007669"/>
    <property type="project" value="TreeGrafter"/>
</dbReference>
<reference evidence="10" key="1">
    <citation type="submission" date="2019-09" db="EMBL/GenBank/DDBJ databases">
        <title>Organ-specific transcriptomic study of the physiology of the cattle tick, Rhipicephalus microplus.</title>
        <authorList>
            <person name="Tirloni L."/>
            <person name="Braz G."/>
            <person name="Gandara A.C.P."/>
            <person name="Sabadin G.A."/>
            <person name="da Silva R.M."/>
            <person name="Guizzo M.G."/>
            <person name="Machado J.A."/>
            <person name="Costa E.P."/>
            <person name="Gomes H.F."/>
            <person name="Moraes J."/>
            <person name="Mota M.B.S."/>
            <person name="Mesquita R.D."/>
            <person name="Alvarenga P.H."/>
            <person name="Alves F."/>
            <person name="Seixas A."/>
            <person name="da Fonseca R.N."/>
            <person name="Fogaca A."/>
            <person name="Logullo C."/>
            <person name="Tanaka A."/>
            <person name="Daffre S."/>
            <person name="Termignoni C."/>
            <person name="Vaz I.S.Jr."/>
            <person name="Oliveira P.L."/>
            <person name="Ribeiro J.M."/>
        </authorList>
    </citation>
    <scope>NUCLEOTIDE SEQUENCE</scope>
    <source>
        <strain evidence="10">Porto Alegre</strain>
    </source>
</reference>
<evidence type="ECO:0000256" key="6">
    <source>
        <dbReference type="ARBA" id="ARBA00022842"/>
    </source>
</evidence>
<sequence>MAMSVEAELRVATLNVRGLAARRRQYQLSRLMLERDLDVIAIQETKVEGQDQTDRMVSPFRARYDVCVSHAVGMSAGCALFLKNSIGIVEETVTVSSTGRFIVCDFTYNNKKWRVVCVYAPNKEVERKLLFENLQTFLSCGRIVIMLGDFNCVCTPQDRAKKAAIKDQSAALLCTIVQDCHLEDVGDVLSAEEHFTHFQNESHARLDRAYVSVELMRVCSNYEVKSVSFSDHSLVMFTIGYKKKKTRFNWDVWKLNDLLLKDELFVEAVQDSINKMLAEPQANVIEAWERFKEVTKMKAIERSGVLHRAKKKRKRFAMSVRLCVESRK</sequence>
<evidence type="ECO:0000256" key="4">
    <source>
        <dbReference type="ARBA" id="ARBA00022723"/>
    </source>
</evidence>
<keyword evidence="5" id="KW-0378">Hydrolase</keyword>
<evidence type="ECO:0000256" key="3">
    <source>
        <dbReference type="ARBA" id="ARBA00012115"/>
    </source>
</evidence>
<protein>
    <recommendedName>
        <fullName evidence="3">exodeoxyribonuclease III</fullName>
        <ecNumber evidence="3">3.1.11.2</ecNumber>
    </recommendedName>
</protein>